<comment type="caution">
    <text evidence="5">The sequence shown here is derived from an EMBL/GenBank/DDBJ whole genome shotgun (WGS) entry which is preliminary data.</text>
</comment>
<dbReference type="PROSITE" id="PS51257">
    <property type="entry name" value="PROKAR_LIPOPROTEIN"/>
    <property type="match status" value="1"/>
</dbReference>
<gene>
    <name evidence="5" type="ORF">JCM31826_07780</name>
</gene>
<evidence type="ECO:0000313" key="6">
    <source>
        <dbReference type="Proteomes" id="UP000286715"/>
    </source>
</evidence>
<evidence type="ECO:0000313" key="5">
    <source>
        <dbReference type="EMBL" id="GCD77296.1"/>
    </source>
</evidence>
<dbReference type="Pfam" id="PF14257">
    <property type="entry name" value="DUF4349"/>
    <property type="match status" value="1"/>
</dbReference>
<keyword evidence="2" id="KW-0472">Membrane</keyword>
<keyword evidence="2" id="KW-0812">Transmembrane</keyword>
<keyword evidence="6" id="KW-1185">Reference proteome</keyword>
<keyword evidence="2" id="KW-1133">Transmembrane helix</keyword>
<name>A0A401XJV5_9FLAO</name>
<evidence type="ECO:0000256" key="3">
    <source>
        <dbReference type="SAM" id="SignalP"/>
    </source>
</evidence>
<evidence type="ECO:0000256" key="2">
    <source>
        <dbReference type="SAM" id="Phobius"/>
    </source>
</evidence>
<dbReference type="InterPro" id="IPR025645">
    <property type="entry name" value="DUF4349"/>
</dbReference>
<dbReference type="RefSeq" id="WP_124397355.1">
    <property type="nucleotide sequence ID" value="NZ_BHZE01000005.1"/>
</dbReference>
<feature type="signal peptide" evidence="3">
    <location>
        <begin position="1"/>
        <end position="21"/>
    </location>
</feature>
<proteinExistence type="predicted"/>
<dbReference type="EMBL" id="BHZE01000005">
    <property type="protein sequence ID" value="GCD77296.1"/>
    <property type="molecule type" value="Genomic_DNA"/>
</dbReference>
<feature type="chain" id="PRO_5019482473" description="DUF4349 domain-containing protein" evidence="3">
    <location>
        <begin position="22"/>
        <end position="266"/>
    </location>
</feature>
<evidence type="ECO:0000259" key="4">
    <source>
        <dbReference type="Pfam" id="PF14257"/>
    </source>
</evidence>
<protein>
    <recommendedName>
        <fullName evidence="4">DUF4349 domain-containing protein</fullName>
    </recommendedName>
</protein>
<dbReference type="Proteomes" id="UP000286715">
    <property type="component" value="Unassembled WGS sequence"/>
</dbReference>
<dbReference type="OrthoDB" id="5381491at2"/>
<keyword evidence="1" id="KW-0175">Coiled coil</keyword>
<evidence type="ECO:0000256" key="1">
    <source>
        <dbReference type="SAM" id="Coils"/>
    </source>
</evidence>
<keyword evidence="3" id="KW-0732">Signal</keyword>
<reference evidence="5 6" key="1">
    <citation type="submission" date="2018-11" db="EMBL/GenBank/DDBJ databases">
        <title>Schleiferia aggregans sp. nov., a moderately thermophilic heterotrophic bacterium isolated from microbial mats at a terrestrial hot spring.</title>
        <authorList>
            <person name="Iino T."/>
            <person name="Ohkuma M."/>
            <person name="Haruta S."/>
        </authorList>
    </citation>
    <scope>NUCLEOTIDE SEQUENCE [LARGE SCALE GENOMIC DNA]</scope>
    <source>
        <strain evidence="5 6">LA</strain>
    </source>
</reference>
<dbReference type="AlphaFoldDB" id="A0A401XJV5"/>
<organism evidence="5 6">
    <name type="scientific">Thermaurantimonas aggregans</name>
    <dbReference type="NCBI Taxonomy" id="2173829"/>
    <lineage>
        <taxon>Bacteria</taxon>
        <taxon>Pseudomonadati</taxon>
        <taxon>Bacteroidota</taxon>
        <taxon>Flavobacteriia</taxon>
        <taxon>Flavobacteriales</taxon>
        <taxon>Schleiferiaceae</taxon>
        <taxon>Thermaurantimonas</taxon>
    </lineage>
</organism>
<feature type="coiled-coil region" evidence="1">
    <location>
        <begin position="154"/>
        <end position="201"/>
    </location>
</feature>
<accession>A0A401XJV5</accession>
<sequence>MKTSILTVLLSVLLLSCNQSNNNYDASVSSDEMVESQDLAGIPNENTHTDNDKIYSDRLLIKNGSIRFKTNDFQTSKKALFSLIEHYKGIVQNENTDRYDNSINLYLDCKIPSKHFDAFVDTLEDVFGRPESKNIRVEDITKSYRDTEARILTKKELENRYRELLKQAKTVSEILEIEAKLNEVRYEIEQYEQMLKNYDNQLAYSTLSISLYQESRRELEFFKKVGDGIYEGWNNFLSFLIGIVHLWPFVILILVVIYLLKIRRKR</sequence>
<feature type="domain" description="DUF4349" evidence="4">
    <location>
        <begin position="58"/>
        <end position="259"/>
    </location>
</feature>
<feature type="transmembrane region" description="Helical" evidence="2">
    <location>
        <begin position="236"/>
        <end position="260"/>
    </location>
</feature>